<dbReference type="InterPro" id="IPR007627">
    <property type="entry name" value="RNA_pol_sigma70_r2"/>
</dbReference>
<evidence type="ECO:0000256" key="1">
    <source>
        <dbReference type="ARBA" id="ARBA00010641"/>
    </source>
</evidence>
<evidence type="ECO:0000313" key="8">
    <source>
        <dbReference type="EMBL" id="SHJ23352.1"/>
    </source>
</evidence>
<dbReference type="SUPFAM" id="SSF88946">
    <property type="entry name" value="Sigma2 domain of RNA polymerase sigma factors"/>
    <property type="match status" value="1"/>
</dbReference>
<dbReference type="InterPro" id="IPR039425">
    <property type="entry name" value="RNA_pol_sigma-70-like"/>
</dbReference>
<dbReference type="PANTHER" id="PTHR43133">
    <property type="entry name" value="RNA POLYMERASE ECF-TYPE SIGMA FACTO"/>
    <property type="match status" value="1"/>
</dbReference>
<evidence type="ECO:0000256" key="2">
    <source>
        <dbReference type="ARBA" id="ARBA00023015"/>
    </source>
</evidence>
<dbReference type="GO" id="GO:0006352">
    <property type="term" value="P:DNA-templated transcription initiation"/>
    <property type="evidence" value="ECO:0007669"/>
    <property type="project" value="InterPro"/>
</dbReference>
<dbReference type="InterPro" id="IPR013324">
    <property type="entry name" value="RNA_pol_sigma_r3/r4-like"/>
</dbReference>
<dbReference type="Pfam" id="PF08281">
    <property type="entry name" value="Sigma70_r4_2"/>
    <property type="match status" value="1"/>
</dbReference>
<reference evidence="9" key="1">
    <citation type="submission" date="2016-11" db="EMBL/GenBank/DDBJ databases">
        <authorList>
            <person name="Varghese N."/>
            <person name="Submissions S."/>
        </authorList>
    </citation>
    <scope>NUCLEOTIDE SEQUENCE [LARGE SCALE GENOMIC DNA]</scope>
    <source>
        <strain evidence="9">DSM 100564</strain>
    </source>
</reference>
<dbReference type="NCBIfam" id="TIGR02937">
    <property type="entry name" value="sigma70-ECF"/>
    <property type="match status" value="1"/>
</dbReference>
<dbReference type="OrthoDB" id="7872444at2"/>
<keyword evidence="4" id="KW-0238">DNA-binding</keyword>
<dbReference type="InterPro" id="IPR036388">
    <property type="entry name" value="WH-like_DNA-bd_sf"/>
</dbReference>
<dbReference type="Gene3D" id="1.10.1740.10">
    <property type="match status" value="1"/>
</dbReference>
<evidence type="ECO:0000259" key="7">
    <source>
        <dbReference type="Pfam" id="PF08281"/>
    </source>
</evidence>
<name>A0A1M6HME3_9RHOB</name>
<dbReference type="GO" id="GO:0003677">
    <property type="term" value="F:DNA binding"/>
    <property type="evidence" value="ECO:0007669"/>
    <property type="project" value="UniProtKB-KW"/>
</dbReference>
<dbReference type="AlphaFoldDB" id="A0A1M6HME3"/>
<dbReference type="GO" id="GO:0016987">
    <property type="term" value="F:sigma factor activity"/>
    <property type="evidence" value="ECO:0007669"/>
    <property type="project" value="UniProtKB-KW"/>
</dbReference>
<accession>A0A1M6HME3</accession>
<evidence type="ECO:0000259" key="6">
    <source>
        <dbReference type="Pfam" id="PF04542"/>
    </source>
</evidence>
<feature type="domain" description="RNA polymerase sigma factor 70 region 4 type 2" evidence="7">
    <location>
        <begin position="102"/>
        <end position="152"/>
    </location>
</feature>
<dbReference type="InterPro" id="IPR013249">
    <property type="entry name" value="RNA_pol_sigma70_r4_t2"/>
</dbReference>
<organism evidence="8 9">
    <name type="scientific">Shimia gijangensis</name>
    <dbReference type="NCBI Taxonomy" id="1470563"/>
    <lineage>
        <taxon>Bacteria</taxon>
        <taxon>Pseudomonadati</taxon>
        <taxon>Pseudomonadota</taxon>
        <taxon>Alphaproteobacteria</taxon>
        <taxon>Rhodobacterales</taxon>
        <taxon>Roseobacteraceae</taxon>
    </lineage>
</organism>
<proteinExistence type="inferred from homology"/>
<dbReference type="Proteomes" id="UP000183982">
    <property type="component" value="Unassembled WGS sequence"/>
</dbReference>
<evidence type="ECO:0000313" key="9">
    <source>
        <dbReference type="Proteomes" id="UP000183982"/>
    </source>
</evidence>
<dbReference type="Pfam" id="PF04542">
    <property type="entry name" value="Sigma70_r2"/>
    <property type="match status" value="1"/>
</dbReference>
<dbReference type="InterPro" id="IPR014284">
    <property type="entry name" value="RNA_pol_sigma-70_dom"/>
</dbReference>
<evidence type="ECO:0000256" key="4">
    <source>
        <dbReference type="ARBA" id="ARBA00023125"/>
    </source>
</evidence>
<dbReference type="PANTHER" id="PTHR43133:SF8">
    <property type="entry name" value="RNA POLYMERASE SIGMA FACTOR HI_1459-RELATED"/>
    <property type="match status" value="1"/>
</dbReference>
<keyword evidence="2" id="KW-0805">Transcription regulation</keyword>
<dbReference type="Gene3D" id="1.10.10.10">
    <property type="entry name" value="Winged helix-like DNA-binding domain superfamily/Winged helix DNA-binding domain"/>
    <property type="match status" value="1"/>
</dbReference>
<evidence type="ECO:0000256" key="3">
    <source>
        <dbReference type="ARBA" id="ARBA00023082"/>
    </source>
</evidence>
<protein>
    <submittedName>
        <fullName evidence="8">RNA polymerase sigma-70 factor, ECF subfamily</fullName>
    </submittedName>
</protein>
<dbReference type="SUPFAM" id="SSF88659">
    <property type="entry name" value="Sigma3 and sigma4 domains of RNA polymerase sigma factors"/>
    <property type="match status" value="1"/>
</dbReference>
<comment type="similarity">
    <text evidence="1">Belongs to the sigma-70 factor family. ECF subfamily.</text>
</comment>
<keyword evidence="9" id="KW-1185">Reference proteome</keyword>
<keyword evidence="3" id="KW-0731">Sigma factor</keyword>
<sequence>MCHNEISPPEVLVGILPKLRRRALRLCESPDVADDLTQETVLRIWSRLISGDEITDIQAYGMTVMRNLAFQNWRDRKPTVDIEDIVLATPARATGHLACRDALSAVSRLPAGQAEVMTLITIEGHTAPEAAQEIGLPLGTVNSRLARARSRLRSEIGLEKDKSIVTLLD</sequence>
<dbReference type="EMBL" id="FQZQ01000006">
    <property type="protein sequence ID" value="SHJ23352.1"/>
    <property type="molecule type" value="Genomic_DNA"/>
</dbReference>
<feature type="domain" description="RNA polymerase sigma-70 region 2" evidence="6">
    <location>
        <begin position="16"/>
        <end position="77"/>
    </location>
</feature>
<dbReference type="RefSeq" id="WP_073251084.1">
    <property type="nucleotide sequence ID" value="NZ_FQZQ01000006.1"/>
</dbReference>
<keyword evidence="5" id="KW-0804">Transcription</keyword>
<dbReference type="InterPro" id="IPR013325">
    <property type="entry name" value="RNA_pol_sigma_r2"/>
</dbReference>
<dbReference type="STRING" id="1470563.SAMN05444000_10693"/>
<evidence type="ECO:0000256" key="5">
    <source>
        <dbReference type="ARBA" id="ARBA00023163"/>
    </source>
</evidence>
<gene>
    <name evidence="8" type="ORF">SAMN05444000_10693</name>
</gene>